<dbReference type="GO" id="GO:0016853">
    <property type="term" value="F:isomerase activity"/>
    <property type="evidence" value="ECO:0007669"/>
    <property type="project" value="UniProtKB-KW"/>
</dbReference>
<gene>
    <name evidence="10" type="ORF">ACHKAR_05765</name>
</gene>
<dbReference type="PROSITE" id="PS51257">
    <property type="entry name" value="PROKAR_LIPOPROTEIN"/>
    <property type="match status" value="1"/>
</dbReference>
<dbReference type="InterPro" id="IPR047215">
    <property type="entry name" value="Galactose_mutarotase-like"/>
</dbReference>
<organism evidence="10 11">
    <name type="scientific">Marinoscillum luteum</name>
    <dbReference type="NCBI Taxonomy" id="861051"/>
    <lineage>
        <taxon>Bacteria</taxon>
        <taxon>Pseudomonadati</taxon>
        <taxon>Bacteroidota</taxon>
        <taxon>Cytophagia</taxon>
        <taxon>Cytophagales</taxon>
        <taxon>Reichenbachiellaceae</taxon>
        <taxon>Marinoscillum</taxon>
    </lineage>
</organism>
<dbReference type="InterPro" id="IPR014718">
    <property type="entry name" value="GH-type_carb-bd"/>
</dbReference>
<feature type="chain" id="PRO_5046323871" description="Aldose 1-epimerase" evidence="9">
    <location>
        <begin position="20"/>
        <end position="376"/>
    </location>
</feature>
<evidence type="ECO:0000256" key="3">
    <source>
        <dbReference type="ARBA" id="ARBA00006206"/>
    </source>
</evidence>
<keyword evidence="7 8" id="KW-0119">Carbohydrate metabolism</keyword>
<evidence type="ECO:0000256" key="5">
    <source>
        <dbReference type="ARBA" id="ARBA00022837"/>
    </source>
</evidence>
<comment type="subunit">
    <text evidence="4">Monomer.</text>
</comment>
<dbReference type="InterPro" id="IPR008183">
    <property type="entry name" value="Aldose_1/G6P_1-epimerase"/>
</dbReference>
<keyword evidence="11" id="KW-1185">Reference proteome</keyword>
<proteinExistence type="inferred from homology"/>
<keyword evidence="9" id="KW-0732">Signal</keyword>
<evidence type="ECO:0000256" key="6">
    <source>
        <dbReference type="ARBA" id="ARBA00023235"/>
    </source>
</evidence>
<dbReference type="NCBIfam" id="NF008277">
    <property type="entry name" value="PRK11055.1"/>
    <property type="match status" value="1"/>
</dbReference>
<feature type="signal peptide" evidence="9">
    <location>
        <begin position="1"/>
        <end position="19"/>
    </location>
</feature>
<name>A0ABW7N5R3_9BACT</name>
<dbReference type="InterPro" id="IPR011013">
    <property type="entry name" value="Gal_mutarotase_sf_dom"/>
</dbReference>
<dbReference type="InterPro" id="IPR015443">
    <property type="entry name" value="Aldose_1-epimerase"/>
</dbReference>
<dbReference type="Gene3D" id="2.70.98.10">
    <property type="match status" value="1"/>
</dbReference>
<dbReference type="Pfam" id="PF01263">
    <property type="entry name" value="Aldose_epim"/>
    <property type="match status" value="1"/>
</dbReference>
<evidence type="ECO:0000256" key="7">
    <source>
        <dbReference type="ARBA" id="ARBA00023277"/>
    </source>
</evidence>
<comment type="catalytic activity">
    <reaction evidence="8">
        <text>alpha-D-glucose = beta-D-glucose</text>
        <dbReference type="Rhea" id="RHEA:10264"/>
        <dbReference type="ChEBI" id="CHEBI:15903"/>
        <dbReference type="ChEBI" id="CHEBI:17925"/>
        <dbReference type="EC" id="5.1.3.3"/>
    </reaction>
</comment>
<evidence type="ECO:0000256" key="9">
    <source>
        <dbReference type="SAM" id="SignalP"/>
    </source>
</evidence>
<evidence type="ECO:0000256" key="2">
    <source>
        <dbReference type="ARBA" id="ARBA00005028"/>
    </source>
</evidence>
<dbReference type="Proteomes" id="UP001610063">
    <property type="component" value="Unassembled WGS sequence"/>
</dbReference>
<accession>A0ABW7N5R3</accession>
<comment type="similarity">
    <text evidence="3 8">Belongs to the aldose epimerase family.</text>
</comment>
<keyword evidence="5" id="KW-0106">Calcium</keyword>
<comment type="caution">
    <text evidence="10">The sequence shown here is derived from an EMBL/GenBank/DDBJ whole genome shotgun (WGS) entry which is preliminary data.</text>
</comment>
<dbReference type="EMBL" id="JBIPKE010000013">
    <property type="protein sequence ID" value="MFH6982933.1"/>
    <property type="molecule type" value="Genomic_DNA"/>
</dbReference>
<protein>
    <recommendedName>
        <fullName evidence="8">Aldose 1-epimerase</fullName>
        <ecNumber evidence="8">5.1.3.3</ecNumber>
    </recommendedName>
</protein>
<dbReference type="PANTHER" id="PTHR10091">
    <property type="entry name" value="ALDOSE-1-EPIMERASE"/>
    <property type="match status" value="1"/>
</dbReference>
<comment type="pathway">
    <text evidence="2 8">Carbohydrate metabolism; hexose metabolism.</text>
</comment>
<dbReference type="CDD" id="cd09019">
    <property type="entry name" value="galactose_mutarotase_like"/>
    <property type="match status" value="1"/>
</dbReference>
<dbReference type="PANTHER" id="PTHR10091:SF0">
    <property type="entry name" value="GALACTOSE MUTAROTASE"/>
    <property type="match status" value="1"/>
</dbReference>
<evidence type="ECO:0000313" key="11">
    <source>
        <dbReference type="Proteomes" id="UP001610063"/>
    </source>
</evidence>
<evidence type="ECO:0000256" key="4">
    <source>
        <dbReference type="ARBA" id="ARBA00011245"/>
    </source>
</evidence>
<evidence type="ECO:0000313" key="10">
    <source>
        <dbReference type="EMBL" id="MFH6982933.1"/>
    </source>
</evidence>
<keyword evidence="6 8" id="KW-0413">Isomerase</keyword>
<dbReference type="EC" id="5.1.3.3" evidence="8"/>
<sequence>MKNRNILFLALIILGFACAQQEAPQATLTSAPFGILPNGDSVTLFTLTNANGLSMDVMTYGGIVTALRVPDRDGKLEDVVLGYDNLDGYLKSSPYFGALIGRYGNRIADGRFTLDSVEYTLVQNNGKNHLHGGTVGFDKVNWTATSVDVEGGVALGLTYVSVDGEEGYPGNLTTQVIYTLTNENEWKVNYEATTDKRTVVNLTQHTYFNLSSMKEDILNHELVLNAPAFLPVDSTLIPTGELRPVADTPFDFTSGKPIGRDILKDNTQLTYGLGFDHCWVLEKSNKKMNFAASVYEPVSGRFMEIYTEEPAIQFYSGNFLDGSITGKNSTVYNHRNGLCLETQHYPDSPNQPEFPSVVLSPGETYRTSTVMKFSTK</sequence>
<dbReference type="PIRSF" id="PIRSF005096">
    <property type="entry name" value="GALM"/>
    <property type="match status" value="1"/>
</dbReference>
<reference evidence="10 11" key="1">
    <citation type="journal article" date="2013" name="Int. J. Syst. Evol. Microbiol.">
        <title>Marinoscillum luteum sp. nov., isolated from marine sediment.</title>
        <authorList>
            <person name="Cha I.T."/>
            <person name="Park S.J."/>
            <person name="Kim S.J."/>
            <person name="Kim J.G."/>
            <person name="Jung M.Y."/>
            <person name="Shin K.S."/>
            <person name="Kwon K.K."/>
            <person name="Yang S.H."/>
            <person name="Seo Y.S."/>
            <person name="Rhee S.K."/>
        </authorList>
    </citation>
    <scope>NUCLEOTIDE SEQUENCE [LARGE SCALE GENOMIC DNA]</scope>
    <source>
        <strain evidence="10 11">KCTC 23939</strain>
    </source>
</reference>
<evidence type="ECO:0000256" key="1">
    <source>
        <dbReference type="ARBA" id="ARBA00001913"/>
    </source>
</evidence>
<comment type="cofactor">
    <cofactor evidence="1">
        <name>Ca(2+)</name>
        <dbReference type="ChEBI" id="CHEBI:29108"/>
    </cofactor>
</comment>
<evidence type="ECO:0000256" key="8">
    <source>
        <dbReference type="PIRNR" id="PIRNR005096"/>
    </source>
</evidence>
<dbReference type="SUPFAM" id="SSF74650">
    <property type="entry name" value="Galactose mutarotase-like"/>
    <property type="match status" value="1"/>
</dbReference>
<dbReference type="RefSeq" id="WP_395416553.1">
    <property type="nucleotide sequence ID" value="NZ_JBIPKE010000013.1"/>
</dbReference>